<evidence type="ECO:0000313" key="3">
    <source>
        <dbReference type="Proteomes" id="UP001431010"/>
    </source>
</evidence>
<gene>
    <name evidence="2" type="ORF">LQG66_16225</name>
</gene>
<evidence type="ECO:0000256" key="1">
    <source>
        <dbReference type="SAM" id="MobiDB-lite"/>
    </source>
</evidence>
<dbReference type="EMBL" id="CP088156">
    <property type="protein sequence ID" value="UFZ07752.1"/>
    <property type="molecule type" value="Genomic_DNA"/>
</dbReference>
<dbReference type="Proteomes" id="UP001431010">
    <property type="component" value="Chromosome"/>
</dbReference>
<sequence>MARLLKKCRRQVPQVVPINRHSLRDGLHAYTQSPWCAGLVGHHDDNALARIALDTSIGVSGRCDFTSASDRSSAHPKTRCDLSRPSLPAPRVVTIARNAPPQ</sequence>
<accession>A0ABY3RLL0</accession>
<organism evidence="2 3">
    <name type="scientific">Bradyrhizobium ontarionense</name>
    <dbReference type="NCBI Taxonomy" id="2898149"/>
    <lineage>
        <taxon>Bacteria</taxon>
        <taxon>Pseudomonadati</taxon>
        <taxon>Pseudomonadota</taxon>
        <taxon>Alphaproteobacteria</taxon>
        <taxon>Hyphomicrobiales</taxon>
        <taxon>Nitrobacteraceae</taxon>
        <taxon>Bradyrhizobium</taxon>
    </lineage>
</organism>
<keyword evidence="3" id="KW-1185">Reference proteome</keyword>
<name>A0ABY3RLL0_9BRAD</name>
<protein>
    <submittedName>
        <fullName evidence="2">Uncharacterized protein</fullName>
    </submittedName>
</protein>
<proteinExistence type="predicted"/>
<feature type="region of interest" description="Disordered" evidence="1">
    <location>
        <begin position="66"/>
        <end position="86"/>
    </location>
</feature>
<evidence type="ECO:0000313" key="2">
    <source>
        <dbReference type="EMBL" id="UFZ07752.1"/>
    </source>
</evidence>
<dbReference type="RefSeq" id="WP_231327202.1">
    <property type="nucleotide sequence ID" value="NZ_CP088156.1"/>
</dbReference>
<reference evidence="2" key="1">
    <citation type="journal article" date="2024" name="Antonie Van Leeuwenhoek">
        <title>Bradyrhizobium ontarionense sp. nov., a novel bacterial symbiont isolated from Aeschynomene indica (Indian jointvetch), harbours photosynthesis, nitrogen fixation and nitrous oxide (N2O) reductase genes.</title>
        <authorList>
            <person name="Bromfield E.S.P."/>
            <person name="Cloutier S."/>
        </authorList>
    </citation>
    <scope>NUCLEOTIDE SEQUENCE</scope>
    <source>
        <strain evidence="2">A19</strain>
    </source>
</reference>